<gene>
    <name evidence="3" type="ORF">MICPUCDRAFT_60213</name>
</gene>
<evidence type="ECO:0000313" key="3">
    <source>
        <dbReference type="EMBL" id="EEH55486.1"/>
    </source>
</evidence>
<dbReference type="RefSeq" id="XP_003060717.1">
    <property type="nucleotide sequence ID" value="XM_003060671.1"/>
</dbReference>
<protein>
    <submittedName>
        <fullName evidence="3">Predicted protein</fullName>
    </submittedName>
</protein>
<evidence type="ECO:0000256" key="1">
    <source>
        <dbReference type="SAM" id="MobiDB-lite"/>
    </source>
</evidence>
<dbReference type="InterPro" id="IPR013783">
    <property type="entry name" value="Ig-like_fold"/>
</dbReference>
<dbReference type="OrthoDB" id="120976at2759"/>
<dbReference type="PANTHER" id="PTHR22625:SF70">
    <property type="entry name" value="PLEXIN A, ISOFORM A"/>
    <property type="match status" value="1"/>
</dbReference>
<feature type="region of interest" description="Disordered" evidence="1">
    <location>
        <begin position="26"/>
        <end position="51"/>
    </location>
</feature>
<dbReference type="GeneID" id="9685860"/>
<accession>C1MXM3</accession>
<name>C1MXM3_MICPC</name>
<reference evidence="3 4" key="1">
    <citation type="journal article" date="2009" name="Science">
        <title>Green evolution and dynamic adaptations revealed by genomes of the marine picoeukaryotes Micromonas.</title>
        <authorList>
            <person name="Worden A.Z."/>
            <person name="Lee J.H."/>
            <person name="Mock T."/>
            <person name="Rouze P."/>
            <person name="Simmons M.P."/>
            <person name="Aerts A.L."/>
            <person name="Allen A.E."/>
            <person name="Cuvelier M.L."/>
            <person name="Derelle E."/>
            <person name="Everett M.V."/>
            <person name="Foulon E."/>
            <person name="Grimwood J."/>
            <person name="Gundlach H."/>
            <person name="Henrissat B."/>
            <person name="Napoli C."/>
            <person name="McDonald S.M."/>
            <person name="Parker M.S."/>
            <person name="Rombauts S."/>
            <person name="Salamov A."/>
            <person name="Von Dassow P."/>
            <person name="Badger J.H."/>
            <person name="Coutinho P.M."/>
            <person name="Demir E."/>
            <person name="Dubchak I."/>
            <person name="Gentemann C."/>
            <person name="Eikrem W."/>
            <person name="Gready J.E."/>
            <person name="John U."/>
            <person name="Lanier W."/>
            <person name="Lindquist E.A."/>
            <person name="Lucas S."/>
            <person name="Mayer K.F."/>
            <person name="Moreau H."/>
            <person name="Not F."/>
            <person name="Otillar R."/>
            <person name="Panaud O."/>
            <person name="Pangilinan J."/>
            <person name="Paulsen I."/>
            <person name="Piegu B."/>
            <person name="Poliakov A."/>
            <person name="Robbens S."/>
            <person name="Schmutz J."/>
            <person name="Toulza E."/>
            <person name="Wyss T."/>
            <person name="Zelensky A."/>
            <person name="Zhou K."/>
            <person name="Armbrust E.V."/>
            <person name="Bhattacharya D."/>
            <person name="Goodenough U.W."/>
            <person name="Van de Peer Y."/>
            <person name="Grigoriev I.V."/>
        </authorList>
    </citation>
    <scope>NUCLEOTIDE SEQUENCE [LARGE SCALE GENOMIC DNA]</scope>
    <source>
        <strain evidence="3 4">CCMP1545</strain>
    </source>
</reference>
<feature type="domain" description="IPT/TIG" evidence="2">
    <location>
        <begin position="392"/>
        <end position="496"/>
    </location>
</feature>
<dbReference type="InterPro" id="IPR014756">
    <property type="entry name" value="Ig_E-set"/>
</dbReference>
<dbReference type="PANTHER" id="PTHR22625">
    <property type="entry name" value="PLEXIN"/>
    <property type="match status" value="1"/>
</dbReference>
<dbReference type="Gene3D" id="3.30.1910.20">
    <property type="entry name" value="asparaginyl-tRNA synthetase, N-terminal domain"/>
    <property type="match status" value="1"/>
</dbReference>
<dbReference type="InterPro" id="IPR002909">
    <property type="entry name" value="IPT_dom"/>
</dbReference>
<evidence type="ECO:0000259" key="2">
    <source>
        <dbReference type="SMART" id="SM00429"/>
    </source>
</evidence>
<dbReference type="CDD" id="cd00102">
    <property type="entry name" value="IPT"/>
    <property type="match status" value="2"/>
</dbReference>
<dbReference type="OMA" id="PRKDCIY"/>
<dbReference type="Gene3D" id="2.60.40.10">
    <property type="entry name" value="Immunoglobulins"/>
    <property type="match status" value="2"/>
</dbReference>
<dbReference type="Proteomes" id="UP000001876">
    <property type="component" value="Unassembled WGS sequence"/>
</dbReference>
<sequence>MCRVHAHGDARASTARERVIRALRTSSRPRGARLDGRTRGRPRRDGDGGALVGAATTMKSTMKSSSPLRPRARATAIALALAALCASFVPTARAQNNFYALEELQTPPAISWLYPPKGHIIGGTVVTIYGSGFKRSATGKIRFASENQIEEVLYTYVSDSEAHVVTPTRSSPGTAHVSASNDGSEFSAFPLVYTKGSGTFLKFIFDNSEAGCLDCLNSADGVGLNPLQITEMWHLDNATGPYVGGTEVTITARGLDWAAAGIAPTDLTMPGTGQLYNGPVGGPGTPHPHNVDPMSSGNGPPVTGTFYPHKMLACKWICYLDMDQDPTTGTDYAYADGVEHVVSSEWIDARWKDYTEITCESPAMTVPTASAGGPADIAPTRCNIHWKYEDKRPTVTNIKTNQFSVWPARGPFMGNTEVTITGTDFLPSKYLKCKFGGVNSAAGAASYVEDDISHVVGEPGGRARYVSSTEIVCVTPVFGPAAAAAQYPPGTLEGSVGAGAILEIDAYGPGAASATAGEEITSVEIISGGRGYQTPPLITIEGGGGCCARLTATVDAHGAIDTVTIAEGGAGYNMGVNATATAVITNRGYLDNVAKIVVDAGGTGYRVPPDVVFSCASGGDSCFQKGDASSGSKTPAWSPGRHATARAIMAPDVDCPSPFFTCAGKTAVASIEVTFAGAYYTEAPVVTIVPAKPFVRVTPMEINPTLLFRDDPSQVGYYSKQGKSVDELDPEVAHGSWPDGAEDTTIHYPVTFPGSTPTEVDSAYGIPGIRNGRLPGVSDKKCAKTLADCPHGVYGWKSCMRCPELRNPEDRGPLLPPLGRAYMDGSVKPGHQELVRVSNNYHKFGAFVGEETTRTHFGYRNESLAVAGDAAAQGYWLWSESGMTADEMNRCRVSTNPPVHPMYGFLEGHGLDAALGLGTADDEFTLGGGGGSNNLLYLDGSSVGGAPGSGATAIAQLSDTDANCAASGKCYVAAIVVTNPGKGYMYPPAVRIAVDTSGGAAEVGYGAVGVAVISGGTVLRVEVDPLSRGIGYVKPPIVTLAAVREATTYDAGTGQGSYAIDQSANSVWTGQYRQTSNLDVGHGAFPGHPGNTNLGHPRKDCIYFFYSDVYVSPSGSDSTGQGTAGRPYRTVQKCIDASLAGARDYYVYKRADGGDRDPAIPDGTARYGTESAGERVDATAPGGNTPTGRDKGYTGRQVRNYNARKTGLGKSGKDRERDSAKGFGYTVNRDRCILKDGVYWGEGNRDLQPHGHVVEVWAENANNVTIDCGGRSIGKHVFTADKHGGERATVVGSVNVQGVVMRRCNIRADPKPNYRPYYPGRPGYGPGTRNPNGQMCWPGATGCQARQGVDGMAAGQ</sequence>
<feature type="compositionally biased region" description="Basic and acidic residues" evidence="1">
    <location>
        <begin position="32"/>
        <end position="47"/>
    </location>
</feature>
<dbReference type="SMART" id="SM00429">
    <property type="entry name" value="IPT"/>
    <property type="match status" value="2"/>
</dbReference>
<dbReference type="Pfam" id="PF01833">
    <property type="entry name" value="TIG"/>
    <property type="match status" value="2"/>
</dbReference>
<dbReference type="SUPFAM" id="SSF81296">
    <property type="entry name" value="E set domains"/>
    <property type="match status" value="2"/>
</dbReference>
<organism evidence="4">
    <name type="scientific">Micromonas pusilla (strain CCMP1545)</name>
    <name type="common">Picoplanktonic green alga</name>
    <dbReference type="NCBI Taxonomy" id="564608"/>
    <lineage>
        <taxon>Eukaryota</taxon>
        <taxon>Viridiplantae</taxon>
        <taxon>Chlorophyta</taxon>
        <taxon>Mamiellophyceae</taxon>
        <taxon>Mamiellales</taxon>
        <taxon>Mamiellaceae</taxon>
        <taxon>Micromonas</taxon>
    </lineage>
</organism>
<dbReference type="EMBL" id="GG663742">
    <property type="protein sequence ID" value="EEH55486.1"/>
    <property type="molecule type" value="Genomic_DNA"/>
</dbReference>
<proteinExistence type="predicted"/>
<dbReference type="GO" id="GO:0017154">
    <property type="term" value="F:semaphorin receptor activity"/>
    <property type="evidence" value="ECO:0007669"/>
    <property type="project" value="InterPro"/>
</dbReference>
<dbReference type="KEGG" id="mpp:MICPUCDRAFT_60213"/>
<feature type="region of interest" description="Disordered" evidence="1">
    <location>
        <begin position="1152"/>
        <end position="1195"/>
    </location>
</feature>
<feature type="domain" description="IPT/TIG" evidence="2">
    <location>
        <begin position="107"/>
        <end position="194"/>
    </location>
</feature>
<evidence type="ECO:0000313" key="4">
    <source>
        <dbReference type="Proteomes" id="UP000001876"/>
    </source>
</evidence>
<keyword evidence="4" id="KW-1185">Reference proteome</keyword>
<dbReference type="InterPro" id="IPR031148">
    <property type="entry name" value="Plexin"/>
</dbReference>